<proteinExistence type="inferred from homology"/>
<dbReference type="InterPro" id="IPR001128">
    <property type="entry name" value="Cyt_P450"/>
</dbReference>
<evidence type="ECO:0000256" key="4">
    <source>
        <dbReference type="ARBA" id="ARBA00022723"/>
    </source>
</evidence>
<dbReference type="GO" id="GO:0016705">
    <property type="term" value="F:oxidoreductase activity, acting on paired donors, with incorporation or reduction of molecular oxygen"/>
    <property type="evidence" value="ECO:0007669"/>
    <property type="project" value="InterPro"/>
</dbReference>
<accession>A0A6J3M2Y6</accession>
<dbReference type="Proteomes" id="UP000504637">
    <property type="component" value="Unplaced"/>
</dbReference>
<keyword evidence="5 6" id="KW-0408">Iron</keyword>
<evidence type="ECO:0000256" key="2">
    <source>
        <dbReference type="ARBA" id="ARBA00010617"/>
    </source>
</evidence>
<dbReference type="OrthoDB" id="1470350at2759"/>
<evidence type="ECO:0000256" key="6">
    <source>
        <dbReference type="PIRSR" id="PIRSR602401-1"/>
    </source>
</evidence>
<dbReference type="GO" id="GO:0020037">
    <property type="term" value="F:heme binding"/>
    <property type="evidence" value="ECO:0007669"/>
    <property type="project" value="InterPro"/>
</dbReference>
<gene>
    <name evidence="10" type="ORF">K489DRAFT_389915</name>
</gene>
<dbReference type="PRINTS" id="PR00463">
    <property type="entry name" value="EP450I"/>
</dbReference>
<dbReference type="GO" id="GO:0004497">
    <property type="term" value="F:monooxygenase activity"/>
    <property type="evidence" value="ECO:0007669"/>
    <property type="project" value="InterPro"/>
</dbReference>
<evidence type="ECO:0000313" key="9">
    <source>
        <dbReference type="Proteomes" id="UP000504637"/>
    </source>
</evidence>
<dbReference type="GO" id="GO:0005506">
    <property type="term" value="F:iron ion binding"/>
    <property type="evidence" value="ECO:0007669"/>
    <property type="project" value="InterPro"/>
</dbReference>
<dbReference type="GeneID" id="54364356"/>
<dbReference type="InterPro" id="IPR002401">
    <property type="entry name" value="Cyt_P450_E_grp-I"/>
</dbReference>
<comment type="cofactor">
    <cofactor evidence="1 6">
        <name>heme</name>
        <dbReference type="ChEBI" id="CHEBI:30413"/>
    </cofactor>
</comment>
<dbReference type="PRINTS" id="PR00385">
    <property type="entry name" value="P450"/>
</dbReference>
<feature type="region of interest" description="Disordered" evidence="7">
    <location>
        <begin position="108"/>
        <end position="127"/>
    </location>
</feature>
<protein>
    <submittedName>
        <fullName evidence="10">Cytochrome P450</fullName>
    </submittedName>
</protein>
<evidence type="ECO:0000256" key="5">
    <source>
        <dbReference type="ARBA" id="ARBA00023004"/>
    </source>
</evidence>
<keyword evidence="8" id="KW-0812">Transmembrane</keyword>
<keyword evidence="8" id="KW-1133">Transmembrane helix</keyword>
<name>A0A6J3M2Y6_9PEZI</name>
<feature type="transmembrane region" description="Helical" evidence="8">
    <location>
        <begin position="16"/>
        <end position="35"/>
    </location>
</feature>
<dbReference type="AlphaFoldDB" id="A0A6J3M2Y6"/>
<sequence length="508" mass="58003">MSVQLLADAARQHVPYISLILFVGLPIFYMVYNAIYNLYFHPLAKYPGPLICRISRLPWDSWQLRGRLQDNVSKIHFKYGDAVRIAPNELSFTSQQAWNDIYSVGKGKEQWPRHPRRVPQGKNAPMSIMNTVPREHARFRRLLNHAFSEKGLQEQAPIMNKYIDLLVKKIGILAEQGKSTDFTSWLHMCTFDIISDLGWNEPFNCVEKETEHSWIKTIVTTAFDTQLKLVLRENGFVWAAPYFIPKRLQQDRLENFKYATARVEDRINSGGVRGDFWDRVMIKSVDGNEAGEGLTKREMVVTAVTLVGTGSETVSTLLTGMVYFLGTNLNILNRLEAEIRDTFTSYDDITLPNLNKLPYLTACLQETMRLYPPVVGLLWRVPPAGGARVMGEYIPEGTSVNMSLPGMFKNPKNFARPTDFVPERWLAHAPAEFAHDNKAIFKPFSMGAMNCLGQNLANAESRLIMAKILYKYNMELDAEKTPADWLDQKSWAVFVKKHMHVRFSVAAK</sequence>
<evidence type="ECO:0000256" key="1">
    <source>
        <dbReference type="ARBA" id="ARBA00001971"/>
    </source>
</evidence>
<dbReference type="Pfam" id="PF00067">
    <property type="entry name" value="p450"/>
    <property type="match status" value="1"/>
</dbReference>
<evidence type="ECO:0000256" key="7">
    <source>
        <dbReference type="SAM" id="MobiDB-lite"/>
    </source>
</evidence>
<reference evidence="10" key="1">
    <citation type="submission" date="2020-01" db="EMBL/GenBank/DDBJ databases">
        <authorList>
            <consortium name="DOE Joint Genome Institute"/>
            <person name="Haridas S."/>
            <person name="Albert R."/>
            <person name="Binder M."/>
            <person name="Bloem J."/>
            <person name="Labutti K."/>
            <person name="Salamov A."/>
            <person name="Andreopoulos B."/>
            <person name="Baker S.E."/>
            <person name="Barry K."/>
            <person name="Bills G."/>
            <person name="Bluhm B.H."/>
            <person name="Cannon C."/>
            <person name="Castanera R."/>
            <person name="Culley D.E."/>
            <person name="Daum C."/>
            <person name="Ezra D."/>
            <person name="Gonzalez J.B."/>
            <person name="Henrissat B."/>
            <person name="Kuo A."/>
            <person name="Liang C."/>
            <person name="Lipzen A."/>
            <person name="Lutzoni F."/>
            <person name="Magnuson J."/>
            <person name="Mondo S."/>
            <person name="Nolan M."/>
            <person name="Ohm R."/>
            <person name="Pangilinan J."/>
            <person name="Park H.-J."/>
            <person name="Ramirez L."/>
            <person name="Alfaro M."/>
            <person name="Sun H."/>
            <person name="Tritt A."/>
            <person name="Yoshinaga Y."/>
            <person name="Zwiers L.-H."/>
            <person name="Turgeon B.G."/>
            <person name="Goodwin S.B."/>
            <person name="Spatafora J.W."/>
            <person name="Crous P.W."/>
            <person name="Grigoriev I.V."/>
        </authorList>
    </citation>
    <scope>NUCLEOTIDE SEQUENCE</scope>
    <source>
        <strain evidence="10">CBS 342.82</strain>
    </source>
</reference>
<dbReference type="Gene3D" id="1.10.630.10">
    <property type="entry name" value="Cytochrome P450"/>
    <property type="match status" value="1"/>
</dbReference>
<dbReference type="SUPFAM" id="SSF48264">
    <property type="entry name" value="Cytochrome P450"/>
    <property type="match status" value="1"/>
</dbReference>
<feature type="binding site" description="axial binding residue" evidence="6">
    <location>
        <position position="451"/>
    </location>
    <ligand>
        <name>heme</name>
        <dbReference type="ChEBI" id="CHEBI:30413"/>
    </ligand>
    <ligandPart>
        <name>Fe</name>
        <dbReference type="ChEBI" id="CHEBI:18248"/>
    </ligandPart>
</feature>
<dbReference type="InterPro" id="IPR036396">
    <property type="entry name" value="Cyt_P450_sf"/>
</dbReference>
<keyword evidence="9" id="KW-1185">Reference proteome</keyword>
<organism evidence="10">
    <name type="scientific">Dissoconium aciculare CBS 342.82</name>
    <dbReference type="NCBI Taxonomy" id="1314786"/>
    <lineage>
        <taxon>Eukaryota</taxon>
        <taxon>Fungi</taxon>
        <taxon>Dikarya</taxon>
        <taxon>Ascomycota</taxon>
        <taxon>Pezizomycotina</taxon>
        <taxon>Dothideomycetes</taxon>
        <taxon>Dothideomycetidae</taxon>
        <taxon>Mycosphaerellales</taxon>
        <taxon>Dissoconiaceae</taxon>
        <taxon>Dissoconium</taxon>
    </lineage>
</organism>
<keyword evidence="4 6" id="KW-0479">Metal-binding</keyword>
<dbReference type="PANTHER" id="PTHR24305">
    <property type="entry name" value="CYTOCHROME P450"/>
    <property type="match status" value="1"/>
</dbReference>
<dbReference type="InterPro" id="IPR050121">
    <property type="entry name" value="Cytochrome_P450_monoxygenase"/>
</dbReference>
<evidence type="ECO:0000256" key="3">
    <source>
        <dbReference type="ARBA" id="ARBA00022617"/>
    </source>
</evidence>
<evidence type="ECO:0000313" key="10">
    <source>
        <dbReference type="RefSeq" id="XP_033458338.1"/>
    </source>
</evidence>
<dbReference type="CDD" id="cd11058">
    <property type="entry name" value="CYP60B-like"/>
    <property type="match status" value="1"/>
</dbReference>
<evidence type="ECO:0000256" key="8">
    <source>
        <dbReference type="SAM" id="Phobius"/>
    </source>
</evidence>
<comment type="similarity">
    <text evidence="2">Belongs to the cytochrome P450 family.</text>
</comment>
<keyword evidence="8" id="KW-0472">Membrane</keyword>
<reference evidence="10" key="2">
    <citation type="submission" date="2020-04" db="EMBL/GenBank/DDBJ databases">
        <authorList>
            <consortium name="NCBI Genome Project"/>
        </authorList>
    </citation>
    <scope>NUCLEOTIDE SEQUENCE</scope>
    <source>
        <strain evidence="10">CBS 342.82</strain>
    </source>
</reference>
<reference evidence="10" key="3">
    <citation type="submission" date="2025-08" db="UniProtKB">
        <authorList>
            <consortium name="RefSeq"/>
        </authorList>
    </citation>
    <scope>IDENTIFICATION</scope>
    <source>
        <strain evidence="10">CBS 342.82</strain>
    </source>
</reference>
<keyword evidence="3 6" id="KW-0349">Heme</keyword>
<dbReference type="RefSeq" id="XP_033458338.1">
    <property type="nucleotide sequence ID" value="XM_033606556.1"/>
</dbReference>
<dbReference type="PANTHER" id="PTHR24305:SF210">
    <property type="entry name" value="CYTOCHROME P450 MONOOXYGENASE ASQL-RELATED"/>
    <property type="match status" value="1"/>
</dbReference>